<dbReference type="Proteomes" id="UP001428341">
    <property type="component" value="Unassembled WGS sequence"/>
</dbReference>
<keyword evidence="1" id="KW-0732">Signal</keyword>
<feature type="signal peptide" evidence="1">
    <location>
        <begin position="1"/>
        <end position="25"/>
    </location>
</feature>
<feature type="chain" id="PRO_5042926235" evidence="1">
    <location>
        <begin position="26"/>
        <end position="79"/>
    </location>
</feature>
<evidence type="ECO:0000313" key="3">
    <source>
        <dbReference type="Proteomes" id="UP001428341"/>
    </source>
</evidence>
<reference evidence="2 3" key="1">
    <citation type="submission" date="2024-05" db="EMBL/GenBank/DDBJ databases">
        <title>Haplotype-resolved chromosome-level genome assembly of Huyou (Citrus changshanensis).</title>
        <authorList>
            <person name="Miao C."/>
            <person name="Chen W."/>
            <person name="Wu Y."/>
            <person name="Wang L."/>
            <person name="Zhao S."/>
            <person name="Grierson D."/>
            <person name="Xu C."/>
            <person name="Chen K."/>
        </authorList>
    </citation>
    <scope>NUCLEOTIDE SEQUENCE [LARGE SCALE GENOMIC DNA]</scope>
    <source>
        <strain evidence="2">01-14</strain>
        <tissue evidence="2">Leaf</tissue>
    </source>
</reference>
<gene>
    <name evidence="2" type="ORF">WN944_001772</name>
</gene>
<comment type="caution">
    <text evidence="2">The sequence shown here is derived from an EMBL/GenBank/DDBJ whole genome shotgun (WGS) entry which is preliminary data.</text>
</comment>
<evidence type="ECO:0000256" key="1">
    <source>
        <dbReference type="SAM" id="SignalP"/>
    </source>
</evidence>
<organism evidence="2 3">
    <name type="scientific">Citrus x changshan-huyou</name>
    <dbReference type="NCBI Taxonomy" id="2935761"/>
    <lineage>
        <taxon>Eukaryota</taxon>
        <taxon>Viridiplantae</taxon>
        <taxon>Streptophyta</taxon>
        <taxon>Embryophyta</taxon>
        <taxon>Tracheophyta</taxon>
        <taxon>Spermatophyta</taxon>
        <taxon>Magnoliopsida</taxon>
        <taxon>eudicotyledons</taxon>
        <taxon>Gunneridae</taxon>
        <taxon>Pentapetalae</taxon>
        <taxon>rosids</taxon>
        <taxon>malvids</taxon>
        <taxon>Sapindales</taxon>
        <taxon>Rutaceae</taxon>
        <taxon>Aurantioideae</taxon>
        <taxon>Citrus</taxon>
    </lineage>
</organism>
<dbReference type="AlphaFoldDB" id="A0AAP0MLJ1"/>
<keyword evidence="3" id="KW-1185">Reference proteome</keyword>
<dbReference type="EMBL" id="JBCGBO010000004">
    <property type="protein sequence ID" value="KAK9209406.1"/>
    <property type="molecule type" value="Genomic_DNA"/>
</dbReference>
<evidence type="ECO:0000313" key="2">
    <source>
        <dbReference type="EMBL" id="KAK9209406.1"/>
    </source>
</evidence>
<protein>
    <submittedName>
        <fullName evidence="2">Uncharacterized protein</fullName>
    </submittedName>
</protein>
<proteinExistence type="predicted"/>
<sequence length="79" mass="8615">MNGESSIPPQFSSFVILLTINLSSAAGTITPSRSIWDSKKLVSSSQTFELGFFFAGISKSKHLGVWYMKSPDTVVREGN</sequence>
<name>A0AAP0MLJ1_9ROSI</name>
<accession>A0AAP0MLJ1</accession>